<organism evidence="2 3">
    <name type="scientific">Trichuris trichiura</name>
    <name type="common">Whipworm</name>
    <name type="synonym">Trichocephalus trichiurus</name>
    <dbReference type="NCBI Taxonomy" id="36087"/>
    <lineage>
        <taxon>Eukaryota</taxon>
        <taxon>Metazoa</taxon>
        <taxon>Ecdysozoa</taxon>
        <taxon>Nematoda</taxon>
        <taxon>Enoplea</taxon>
        <taxon>Dorylaimia</taxon>
        <taxon>Trichinellida</taxon>
        <taxon>Trichuridae</taxon>
        <taxon>Trichuris</taxon>
    </lineage>
</organism>
<gene>
    <name evidence="2" type="ORF">TTRE_0000971701</name>
</gene>
<proteinExistence type="predicted"/>
<dbReference type="PANTHER" id="PTHR47331:SF1">
    <property type="entry name" value="GAG-LIKE PROTEIN"/>
    <property type="match status" value="1"/>
</dbReference>
<feature type="domain" description="Integrase catalytic" evidence="1">
    <location>
        <begin position="1"/>
        <end position="139"/>
    </location>
</feature>
<dbReference type="GO" id="GO:0015074">
    <property type="term" value="P:DNA integration"/>
    <property type="evidence" value="ECO:0007669"/>
    <property type="project" value="InterPro"/>
</dbReference>
<evidence type="ECO:0000313" key="3">
    <source>
        <dbReference type="Proteomes" id="UP000030665"/>
    </source>
</evidence>
<dbReference type="InterPro" id="IPR012337">
    <property type="entry name" value="RNaseH-like_sf"/>
</dbReference>
<dbReference type="PANTHER" id="PTHR47331">
    <property type="entry name" value="PHD-TYPE DOMAIN-CONTAINING PROTEIN"/>
    <property type="match status" value="1"/>
</dbReference>
<dbReference type="STRING" id="36087.A0A077ZNI5"/>
<evidence type="ECO:0000259" key="1">
    <source>
        <dbReference type="PROSITE" id="PS50994"/>
    </source>
</evidence>
<dbReference type="InterPro" id="IPR001584">
    <property type="entry name" value="Integrase_cat-core"/>
</dbReference>
<reference evidence="2" key="1">
    <citation type="submission" date="2014-01" db="EMBL/GenBank/DDBJ databases">
        <authorList>
            <person name="Aslett M."/>
        </authorList>
    </citation>
    <scope>NUCLEOTIDE SEQUENCE</scope>
</reference>
<dbReference type="PROSITE" id="PS50994">
    <property type="entry name" value="INTEGRASE"/>
    <property type="match status" value="1"/>
</dbReference>
<dbReference type="Proteomes" id="UP000030665">
    <property type="component" value="Unassembled WGS sequence"/>
</dbReference>
<dbReference type="SUPFAM" id="SSF53098">
    <property type="entry name" value="Ribonuclease H-like"/>
    <property type="match status" value="1"/>
</dbReference>
<dbReference type="OrthoDB" id="5871302at2759"/>
<sequence length="176" mass="20677">MTTEDFIMALRRFMSRRGKPACRQSDNFRSFKAADEEIKRLFASVSFDRVQDNLNNDRIEWLFITPRAPWVGGYWKRPIRSVKTALKKVLGNALVNENVLTTLFCEIEARINARPLTFVNDDANDMELLTPFHFLTGRRFQEVPMKSTKENVGLMYGYALRKRWRLQQTLLGPLWK</sequence>
<evidence type="ECO:0000313" key="2">
    <source>
        <dbReference type="EMBL" id="CDW61269.1"/>
    </source>
</evidence>
<dbReference type="Gene3D" id="3.30.420.10">
    <property type="entry name" value="Ribonuclease H-like superfamily/Ribonuclease H"/>
    <property type="match status" value="1"/>
</dbReference>
<dbReference type="AlphaFoldDB" id="A0A077ZNI5"/>
<accession>A0A077ZNI5</accession>
<protein>
    <recommendedName>
        <fullName evidence="1">Integrase catalytic domain-containing protein</fullName>
    </recommendedName>
</protein>
<dbReference type="EMBL" id="HG808451">
    <property type="protein sequence ID" value="CDW61269.1"/>
    <property type="molecule type" value="Genomic_DNA"/>
</dbReference>
<keyword evidence="3" id="KW-1185">Reference proteome</keyword>
<dbReference type="InterPro" id="IPR036397">
    <property type="entry name" value="RNaseH_sf"/>
</dbReference>
<feature type="non-terminal residue" evidence="2">
    <location>
        <position position="176"/>
    </location>
</feature>
<name>A0A077ZNI5_TRITR</name>
<dbReference type="GO" id="GO:0003676">
    <property type="term" value="F:nucleic acid binding"/>
    <property type="evidence" value="ECO:0007669"/>
    <property type="project" value="InterPro"/>
</dbReference>
<reference evidence="2" key="2">
    <citation type="submission" date="2014-03" db="EMBL/GenBank/DDBJ databases">
        <title>The whipworm genome and dual-species transcriptomics of an intimate host-pathogen interaction.</title>
        <authorList>
            <person name="Foth B.J."/>
            <person name="Tsai I.J."/>
            <person name="Reid A.J."/>
            <person name="Bancroft A.J."/>
            <person name="Nichol S."/>
            <person name="Tracey A."/>
            <person name="Holroyd N."/>
            <person name="Cotton J.A."/>
            <person name="Stanley E.J."/>
            <person name="Zarowiecki M."/>
            <person name="Liu J.Z."/>
            <person name="Huckvale T."/>
            <person name="Cooper P.J."/>
            <person name="Grencis R.K."/>
            <person name="Berriman M."/>
        </authorList>
    </citation>
    <scope>NUCLEOTIDE SEQUENCE [LARGE SCALE GENOMIC DNA]</scope>
</reference>